<evidence type="ECO:0000256" key="11">
    <source>
        <dbReference type="ARBA" id="ARBA00023004"/>
    </source>
</evidence>
<evidence type="ECO:0000256" key="10">
    <source>
        <dbReference type="ARBA" id="ARBA00022989"/>
    </source>
</evidence>
<feature type="transmembrane region" description="Helical" evidence="13">
    <location>
        <begin position="179"/>
        <end position="197"/>
    </location>
</feature>
<accession>A0ABX7WQ22</accession>
<organism evidence="16 17">
    <name type="scientific">Thiothrix litoralis</name>
    <dbReference type="NCBI Taxonomy" id="2891210"/>
    <lineage>
        <taxon>Bacteria</taxon>
        <taxon>Pseudomonadati</taxon>
        <taxon>Pseudomonadota</taxon>
        <taxon>Gammaproteobacteria</taxon>
        <taxon>Thiotrichales</taxon>
        <taxon>Thiotrichaceae</taxon>
        <taxon>Thiothrix</taxon>
    </lineage>
</organism>
<keyword evidence="6" id="KW-0349">Heme</keyword>
<evidence type="ECO:0000256" key="12">
    <source>
        <dbReference type="ARBA" id="ARBA00023136"/>
    </source>
</evidence>
<feature type="chain" id="PRO_5045816167" evidence="14">
    <location>
        <begin position="21"/>
        <end position="336"/>
    </location>
</feature>
<evidence type="ECO:0000256" key="9">
    <source>
        <dbReference type="ARBA" id="ARBA00022982"/>
    </source>
</evidence>
<dbReference type="Proteomes" id="UP000672039">
    <property type="component" value="Chromosome"/>
</dbReference>
<feature type="transmembrane region" description="Helical" evidence="13">
    <location>
        <begin position="231"/>
        <end position="252"/>
    </location>
</feature>
<feature type="transmembrane region" description="Helical" evidence="13">
    <location>
        <begin position="130"/>
        <end position="149"/>
    </location>
</feature>
<evidence type="ECO:0000313" key="17">
    <source>
        <dbReference type="Proteomes" id="UP000672039"/>
    </source>
</evidence>
<keyword evidence="5" id="KW-1003">Cell membrane</keyword>
<dbReference type="InterPro" id="IPR051817">
    <property type="entry name" value="FDH_cytochrome_b556_subunit"/>
</dbReference>
<comment type="similarity">
    <text evidence="3">Belongs to the formate dehydrogenase gamma subunit family.</text>
</comment>
<dbReference type="RefSeq" id="WP_210221479.1">
    <property type="nucleotide sequence ID" value="NZ_CP072801.1"/>
</dbReference>
<dbReference type="InterPro" id="IPR006471">
    <property type="entry name" value="Formate_DH_gsu"/>
</dbReference>
<dbReference type="Gene3D" id="1.20.950.20">
    <property type="entry name" value="Transmembrane di-heme cytochromes, Chain C"/>
    <property type="match status" value="1"/>
</dbReference>
<dbReference type="NCBIfam" id="TIGR01583">
    <property type="entry name" value="formate-DH-gamm"/>
    <property type="match status" value="1"/>
</dbReference>
<dbReference type="PANTHER" id="PTHR30074">
    <property type="entry name" value="FORMATE DEHYDROGENASE, NITRATE-INDUCIBLE, CYTOCHROME B556 FDN SUBUNIT"/>
    <property type="match status" value="1"/>
</dbReference>
<feature type="transmembrane region" description="Helical" evidence="13">
    <location>
        <begin position="85"/>
        <end position="106"/>
    </location>
</feature>
<dbReference type="PANTHER" id="PTHR30074:SF6">
    <property type="entry name" value="FORMATE DEHYDROGENASE GAMMA SUBUNIT"/>
    <property type="match status" value="1"/>
</dbReference>
<evidence type="ECO:0000256" key="4">
    <source>
        <dbReference type="ARBA" id="ARBA00022448"/>
    </source>
</evidence>
<proteinExistence type="inferred from homology"/>
<dbReference type="InterPro" id="IPR011577">
    <property type="entry name" value="Cyt_b561_bac/Ni-Hgenase"/>
</dbReference>
<keyword evidence="7 13" id="KW-0812">Transmembrane</keyword>
<evidence type="ECO:0000256" key="13">
    <source>
        <dbReference type="SAM" id="Phobius"/>
    </source>
</evidence>
<feature type="domain" description="Cytochrome b561 bacterial/Ni-hydrogenase" evidence="15">
    <location>
        <begin position="123"/>
        <end position="301"/>
    </location>
</feature>
<keyword evidence="14" id="KW-0732">Signal</keyword>
<protein>
    <submittedName>
        <fullName evidence="16">Formate dehydrogenase subunit gamma</fullName>
    </submittedName>
</protein>
<keyword evidence="9" id="KW-0249">Electron transport</keyword>
<evidence type="ECO:0000256" key="2">
    <source>
        <dbReference type="ARBA" id="ARBA00004651"/>
    </source>
</evidence>
<evidence type="ECO:0000259" key="15">
    <source>
        <dbReference type="Pfam" id="PF01292"/>
    </source>
</evidence>
<name>A0ABX7WQ22_9GAMM</name>
<feature type="signal peptide" evidence="14">
    <location>
        <begin position="1"/>
        <end position="20"/>
    </location>
</feature>
<comment type="cofactor">
    <cofactor evidence="1">
        <name>heme</name>
        <dbReference type="ChEBI" id="CHEBI:30413"/>
    </cofactor>
</comment>
<keyword evidence="8" id="KW-0479">Metal-binding</keyword>
<keyword evidence="10 13" id="KW-1133">Transmembrane helix</keyword>
<dbReference type="Pfam" id="PF01292">
    <property type="entry name" value="Ni_hydr_CYTB"/>
    <property type="match status" value="1"/>
</dbReference>
<dbReference type="EMBL" id="CP072801">
    <property type="protein sequence ID" value="QTR45047.1"/>
    <property type="molecule type" value="Genomic_DNA"/>
</dbReference>
<reference evidence="16 17" key="1">
    <citation type="submission" date="2021-04" db="EMBL/GenBank/DDBJ databases">
        <title>Genomics, taxonomy and metabolism of representatives of sulfur bacteria of the genus Thiothrix: Thiothrix fructosivorans QT, Thiothrix unzii A1T and three new species, Thiothrix subterranea sp. nov., Thiothrix litoralis sp. nov. and 'Candidatus Thiothrix anitrata' sp. nov.</title>
        <authorList>
            <person name="Ravin N.V."/>
            <person name="Smolyakov D."/>
            <person name="Rudenko T.S."/>
            <person name="Mardanov A.V."/>
            <person name="Beletsky A.V."/>
            <person name="Markov N.D."/>
            <person name="Fomenkov A.I."/>
            <person name="Roberts R.J."/>
            <person name="Karnachuk O.V."/>
            <person name="Novikov A."/>
            <person name="Grabovich M.Y."/>
        </authorList>
    </citation>
    <scope>NUCLEOTIDE SEQUENCE [LARGE SCALE GENOMIC DNA]</scope>
    <source>
        <strain evidence="16 17">AS</strain>
    </source>
</reference>
<evidence type="ECO:0000256" key="8">
    <source>
        <dbReference type="ARBA" id="ARBA00022723"/>
    </source>
</evidence>
<dbReference type="SUPFAM" id="SSF81342">
    <property type="entry name" value="Transmembrane di-heme cytochromes"/>
    <property type="match status" value="1"/>
</dbReference>
<evidence type="ECO:0000256" key="3">
    <source>
        <dbReference type="ARBA" id="ARBA00010747"/>
    </source>
</evidence>
<sequence>MNKIMLLLLCLMLFVPGVQAADQTAAPPPLAAQNVPSPGVDLWNEIRGRDGTDTGQIRTQVQGVDTGVLINKQGQDWREYRMEKLIPNAAIVLGLVALAIIVFRLVRGKIPIRAGRSDHKIKRFSTLQRYVHWTTAILFVALAITGMVLMFGRHIVIPVFGAEIGGTLTYLFKRIHDFAGPAFAVSLVVLVITFMKGNMPKLLDLKWLAKGGGLFGDKHVSAECYNAGEKGWYWIAAIVGTFVVVSGLVLDFPNFEQGRNVMTWYHWIHSIAGVVIMSAAMGHIYMGTVAMEGAFEAMATGYCDANWAKEHHDLWYEEMKDQAESDGMSAARQKTV</sequence>
<keyword evidence="4" id="KW-0813">Transport</keyword>
<evidence type="ECO:0000256" key="14">
    <source>
        <dbReference type="SAM" id="SignalP"/>
    </source>
</evidence>
<keyword evidence="11" id="KW-0408">Iron</keyword>
<dbReference type="InterPro" id="IPR016174">
    <property type="entry name" value="Di-haem_cyt_TM"/>
</dbReference>
<keyword evidence="12 13" id="KW-0472">Membrane</keyword>
<evidence type="ECO:0000313" key="16">
    <source>
        <dbReference type="EMBL" id="QTR45047.1"/>
    </source>
</evidence>
<feature type="transmembrane region" description="Helical" evidence="13">
    <location>
        <begin position="264"/>
        <end position="286"/>
    </location>
</feature>
<evidence type="ECO:0000256" key="6">
    <source>
        <dbReference type="ARBA" id="ARBA00022617"/>
    </source>
</evidence>
<evidence type="ECO:0000256" key="1">
    <source>
        <dbReference type="ARBA" id="ARBA00001971"/>
    </source>
</evidence>
<gene>
    <name evidence="16" type="ORF">J9253_13645</name>
</gene>
<evidence type="ECO:0000256" key="7">
    <source>
        <dbReference type="ARBA" id="ARBA00022692"/>
    </source>
</evidence>
<evidence type="ECO:0000256" key="5">
    <source>
        <dbReference type="ARBA" id="ARBA00022475"/>
    </source>
</evidence>
<comment type="subcellular location">
    <subcellularLocation>
        <location evidence="2">Cell membrane</location>
        <topology evidence="2">Multi-pass membrane protein</topology>
    </subcellularLocation>
</comment>
<keyword evidence="17" id="KW-1185">Reference proteome</keyword>